<dbReference type="GeneID" id="37024489"/>
<gene>
    <name evidence="1" type="ORF">FA14DRAFT_68646</name>
</gene>
<dbReference type="InParanoid" id="A0A316VDN7"/>
<name>A0A316VDN7_9BASI</name>
<dbReference type="Proteomes" id="UP000245771">
    <property type="component" value="Unassembled WGS sequence"/>
</dbReference>
<evidence type="ECO:0000313" key="2">
    <source>
        <dbReference type="Proteomes" id="UP000245771"/>
    </source>
</evidence>
<reference evidence="1 2" key="1">
    <citation type="journal article" date="2018" name="Mol. Biol. Evol.">
        <title>Broad Genomic Sampling Reveals a Smut Pathogenic Ancestry of the Fungal Clade Ustilaginomycotina.</title>
        <authorList>
            <person name="Kijpornyongpan T."/>
            <person name="Mondo S.J."/>
            <person name="Barry K."/>
            <person name="Sandor L."/>
            <person name="Lee J."/>
            <person name="Lipzen A."/>
            <person name="Pangilinan J."/>
            <person name="LaButti K."/>
            <person name="Hainaut M."/>
            <person name="Henrissat B."/>
            <person name="Grigoriev I.V."/>
            <person name="Spatafora J.W."/>
            <person name="Aime M.C."/>
        </authorList>
    </citation>
    <scope>NUCLEOTIDE SEQUENCE [LARGE SCALE GENOMIC DNA]</scope>
    <source>
        <strain evidence="1 2">MCA 3882</strain>
    </source>
</reference>
<dbReference type="AlphaFoldDB" id="A0A316VDN7"/>
<accession>A0A316VDN7</accession>
<dbReference type="EMBL" id="KZ819604">
    <property type="protein sequence ID" value="PWN34111.1"/>
    <property type="molecule type" value="Genomic_DNA"/>
</dbReference>
<keyword evidence="2" id="KW-1185">Reference proteome</keyword>
<protein>
    <submittedName>
        <fullName evidence="1">Uncharacterized protein</fullName>
    </submittedName>
</protein>
<dbReference type="RefSeq" id="XP_025354413.1">
    <property type="nucleotide sequence ID" value="XM_025502708.1"/>
</dbReference>
<sequence length="110" mass="12735">MTGGIDECSDRQSSYLFIYLLSCPGKLHWNEPTLHKYSRSDRHADASMNVCYFFPSLHYTQPGRYEVCSSCIYAYAVVKGTMPQKRNHHVSCYNKQWLEPQMMIMIGVNA</sequence>
<proteinExistence type="predicted"/>
<evidence type="ECO:0000313" key="1">
    <source>
        <dbReference type="EMBL" id="PWN34111.1"/>
    </source>
</evidence>
<organism evidence="1 2">
    <name type="scientific">Meira miltonrushii</name>
    <dbReference type="NCBI Taxonomy" id="1280837"/>
    <lineage>
        <taxon>Eukaryota</taxon>
        <taxon>Fungi</taxon>
        <taxon>Dikarya</taxon>
        <taxon>Basidiomycota</taxon>
        <taxon>Ustilaginomycotina</taxon>
        <taxon>Exobasidiomycetes</taxon>
        <taxon>Exobasidiales</taxon>
        <taxon>Brachybasidiaceae</taxon>
        <taxon>Meira</taxon>
    </lineage>
</organism>